<evidence type="ECO:0000256" key="1">
    <source>
        <dbReference type="SAM" id="MobiDB-lite"/>
    </source>
</evidence>
<dbReference type="Proteomes" id="UP001358417">
    <property type="component" value="Unassembled WGS sequence"/>
</dbReference>
<dbReference type="InterPro" id="IPR025204">
    <property type="entry name" value="CENP-L"/>
</dbReference>
<sequence length="436" mass="48340">MDDSLYDTSWILYTIPSLSTPLNSLLAPPPSSSQSTTFSALDQHAKILHNSLIDRQRPRYEDEEEKEKLGGLRACTWTRLSGGTRREARTRPIVKQKRKREEMTDDDKINLEQGLLVSLVYDKTTYKFAIFAAAQPETSTKRPRFSAFRPPAPRTTETKPDNQGIVLAKASPSAFKAFQSYLSDMFAIKEINALKLPPQFLQSTIAKYISTIHTGLSRTTSERQLPLDIKAVLGMMKISISFSAPIAPSLKMLDVEVPSETILAAISRIDPDKRAENHDRHEPEQQENATETVLDVLKQSIYERTGLKLPLSQDEKPKDPDPADQTEDNVEPTPADATAIPTTAPATTDDNKPEPEPEPPMRISRILSAAFAISSEGRLKLALKAAETCDSEGEGNHDNEDSTLQPNSGANVVRVANEALLKAVLLEARRQKREDA</sequence>
<proteinExistence type="predicted"/>
<dbReference type="GeneID" id="89973344"/>
<keyword evidence="3" id="KW-1185">Reference proteome</keyword>
<dbReference type="RefSeq" id="XP_064711362.1">
    <property type="nucleotide sequence ID" value="XM_064848738.1"/>
</dbReference>
<name>A0AAV9NT02_9EURO</name>
<feature type="region of interest" description="Disordered" evidence="1">
    <location>
        <begin position="306"/>
        <end position="360"/>
    </location>
</feature>
<feature type="compositionally biased region" description="Low complexity" evidence="1">
    <location>
        <begin position="332"/>
        <end position="348"/>
    </location>
</feature>
<feature type="compositionally biased region" description="Basic and acidic residues" evidence="1">
    <location>
        <begin position="269"/>
        <end position="284"/>
    </location>
</feature>
<evidence type="ECO:0000313" key="3">
    <source>
        <dbReference type="Proteomes" id="UP001358417"/>
    </source>
</evidence>
<gene>
    <name evidence="2" type="ORF">LTR84_005166</name>
</gene>
<accession>A0AAV9NT02</accession>
<protein>
    <submittedName>
        <fullName evidence="2">Uncharacterized protein</fullName>
    </submittedName>
</protein>
<reference evidence="2 3" key="1">
    <citation type="submission" date="2023-08" db="EMBL/GenBank/DDBJ databases">
        <title>Black Yeasts Isolated from many extreme environments.</title>
        <authorList>
            <person name="Coleine C."/>
            <person name="Stajich J.E."/>
            <person name="Selbmann L."/>
        </authorList>
    </citation>
    <scope>NUCLEOTIDE SEQUENCE [LARGE SCALE GENOMIC DNA]</scope>
    <source>
        <strain evidence="2 3">CCFEE 5792</strain>
    </source>
</reference>
<evidence type="ECO:0000313" key="2">
    <source>
        <dbReference type="EMBL" id="KAK5063090.1"/>
    </source>
</evidence>
<comment type="caution">
    <text evidence="2">The sequence shown here is derived from an EMBL/GenBank/DDBJ whole genome shotgun (WGS) entry which is preliminary data.</text>
</comment>
<dbReference type="AlphaFoldDB" id="A0AAV9NT02"/>
<dbReference type="Pfam" id="PF13092">
    <property type="entry name" value="CENP-L"/>
    <property type="match status" value="1"/>
</dbReference>
<feature type="region of interest" description="Disordered" evidence="1">
    <location>
        <begin position="390"/>
        <end position="410"/>
    </location>
</feature>
<feature type="region of interest" description="Disordered" evidence="1">
    <location>
        <begin position="141"/>
        <end position="160"/>
    </location>
</feature>
<feature type="region of interest" description="Disordered" evidence="1">
    <location>
        <begin position="268"/>
        <end position="293"/>
    </location>
</feature>
<dbReference type="EMBL" id="JAVRRD010000002">
    <property type="protein sequence ID" value="KAK5063090.1"/>
    <property type="molecule type" value="Genomic_DNA"/>
</dbReference>
<organism evidence="2 3">
    <name type="scientific">Exophiala bonariae</name>
    <dbReference type="NCBI Taxonomy" id="1690606"/>
    <lineage>
        <taxon>Eukaryota</taxon>
        <taxon>Fungi</taxon>
        <taxon>Dikarya</taxon>
        <taxon>Ascomycota</taxon>
        <taxon>Pezizomycotina</taxon>
        <taxon>Eurotiomycetes</taxon>
        <taxon>Chaetothyriomycetidae</taxon>
        <taxon>Chaetothyriales</taxon>
        <taxon>Herpotrichiellaceae</taxon>
        <taxon>Exophiala</taxon>
    </lineage>
</organism>